<dbReference type="AlphaFoldDB" id="A0A4R1KXK0"/>
<accession>A0A4R1KXK0</accession>
<feature type="coiled-coil region" evidence="1">
    <location>
        <begin position="22"/>
        <end position="84"/>
    </location>
</feature>
<evidence type="ECO:0000313" key="2">
    <source>
        <dbReference type="EMBL" id="TCK70108.1"/>
    </source>
</evidence>
<dbReference type="Gene3D" id="1.20.5.340">
    <property type="match status" value="1"/>
</dbReference>
<keyword evidence="3" id="KW-1185">Reference proteome</keyword>
<dbReference type="Proteomes" id="UP000295496">
    <property type="component" value="Unassembled WGS sequence"/>
</dbReference>
<dbReference type="RefSeq" id="WP_132301755.1">
    <property type="nucleotide sequence ID" value="NZ_CP170642.1"/>
</dbReference>
<sequence>MAIKPYYAEKLKALSCQQTADCSAVEQELAQTQQTLAETEQQLSQTTENLTAVQVQLEHKEIQIRFIERQLQAVEKDLMDCEEAMQANTPAQPPVVEPSWTISGLVVIQTLNAFKASFVFFDENKTHEYTAANSVTTVEPNAIWVNNLLASIDILDRNQVGLGMQYLVRYRERFGQTTINVVDGCTFEINVPGNHRTKFTLTRVDGDDDNTAVFIGTKI</sequence>
<gene>
    <name evidence="2" type="ORF">EV692_1334</name>
</gene>
<dbReference type="EMBL" id="SMGJ01000003">
    <property type="protein sequence ID" value="TCK70108.1"/>
    <property type="molecule type" value="Genomic_DNA"/>
</dbReference>
<name>A0A4R1KXK0_9PAST</name>
<comment type="caution">
    <text evidence="2">The sequence shown here is derived from an EMBL/GenBank/DDBJ whole genome shotgun (WGS) entry which is preliminary data.</text>
</comment>
<evidence type="ECO:0000256" key="1">
    <source>
        <dbReference type="SAM" id="Coils"/>
    </source>
</evidence>
<keyword evidence="1" id="KW-0175">Coiled coil</keyword>
<reference evidence="2 3" key="1">
    <citation type="submission" date="2019-03" db="EMBL/GenBank/DDBJ databases">
        <title>Genomic Encyclopedia of Type Strains, Phase IV (KMG-IV): sequencing the most valuable type-strain genomes for metagenomic binning, comparative biology and taxonomic classification.</title>
        <authorList>
            <person name="Goeker M."/>
        </authorList>
    </citation>
    <scope>NUCLEOTIDE SEQUENCE [LARGE SCALE GENOMIC DNA]</scope>
    <source>
        <strain evidence="2 3">DSM 10053</strain>
    </source>
</reference>
<evidence type="ECO:0000313" key="3">
    <source>
        <dbReference type="Proteomes" id="UP000295496"/>
    </source>
</evidence>
<proteinExistence type="predicted"/>
<protein>
    <submittedName>
        <fullName evidence="2">Uncharacterized protein</fullName>
    </submittedName>
</protein>
<organism evidence="2 3">
    <name type="scientific">Lonepinella koalarum</name>
    <dbReference type="NCBI Taxonomy" id="53417"/>
    <lineage>
        <taxon>Bacteria</taxon>
        <taxon>Pseudomonadati</taxon>
        <taxon>Pseudomonadota</taxon>
        <taxon>Gammaproteobacteria</taxon>
        <taxon>Pasteurellales</taxon>
        <taxon>Pasteurellaceae</taxon>
        <taxon>Lonepinella</taxon>
    </lineage>
</organism>